<evidence type="ECO:0000259" key="6">
    <source>
        <dbReference type="Pfam" id="PF24552"/>
    </source>
</evidence>
<comment type="similarity">
    <text evidence="1">Belongs to the DEFL family.</text>
</comment>
<dbReference type="GO" id="GO:0050832">
    <property type="term" value="P:defense response to fungus"/>
    <property type="evidence" value="ECO:0007669"/>
    <property type="project" value="UniProtKB-KW"/>
</dbReference>
<dbReference type="AlphaFoldDB" id="A0A314YSC8"/>
<evidence type="ECO:0000256" key="3">
    <source>
        <dbReference type="ARBA" id="ARBA00022577"/>
    </source>
</evidence>
<dbReference type="Pfam" id="PF24552">
    <property type="entry name" value="Defensin"/>
    <property type="match status" value="1"/>
</dbReference>
<keyword evidence="3" id="KW-0295">Fungicide</keyword>
<keyword evidence="4" id="KW-0611">Plant defense</keyword>
<gene>
    <name evidence="7" type="ORF">Pyn_34566</name>
</gene>
<protein>
    <recommendedName>
        <fullName evidence="6">Defensin-like domain-containing protein</fullName>
    </recommendedName>
</protein>
<organism evidence="7 8">
    <name type="scientific">Prunus yedoensis var. nudiflora</name>
    <dbReference type="NCBI Taxonomy" id="2094558"/>
    <lineage>
        <taxon>Eukaryota</taxon>
        <taxon>Viridiplantae</taxon>
        <taxon>Streptophyta</taxon>
        <taxon>Embryophyta</taxon>
        <taxon>Tracheophyta</taxon>
        <taxon>Spermatophyta</taxon>
        <taxon>Magnoliopsida</taxon>
        <taxon>eudicotyledons</taxon>
        <taxon>Gunneridae</taxon>
        <taxon>Pentapetalae</taxon>
        <taxon>rosids</taxon>
        <taxon>fabids</taxon>
        <taxon>Rosales</taxon>
        <taxon>Rosaceae</taxon>
        <taxon>Amygdaloideae</taxon>
        <taxon>Amygdaleae</taxon>
        <taxon>Prunus</taxon>
    </lineage>
</organism>
<keyword evidence="8" id="KW-1185">Reference proteome</keyword>
<evidence type="ECO:0000256" key="4">
    <source>
        <dbReference type="ARBA" id="ARBA00022821"/>
    </source>
</evidence>
<comment type="caution">
    <text evidence="7">The sequence shown here is derived from an EMBL/GenBank/DDBJ whole genome shotgun (WGS) entry which is preliminary data.</text>
</comment>
<evidence type="ECO:0000313" key="7">
    <source>
        <dbReference type="EMBL" id="PQQ11412.1"/>
    </source>
</evidence>
<evidence type="ECO:0000313" key="8">
    <source>
        <dbReference type="Proteomes" id="UP000250321"/>
    </source>
</evidence>
<evidence type="ECO:0000256" key="1">
    <source>
        <dbReference type="ARBA" id="ARBA00006722"/>
    </source>
</evidence>
<keyword evidence="5" id="KW-1015">Disulfide bond</keyword>
<dbReference type="Proteomes" id="UP000250321">
    <property type="component" value="Unassembled WGS sequence"/>
</dbReference>
<feature type="domain" description="Defensin-like" evidence="6">
    <location>
        <begin position="29"/>
        <end position="70"/>
    </location>
</feature>
<proteinExistence type="inferred from homology"/>
<reference evidence="7 8" key="1">
    <citation type="submission" date="2018-02" db="EMBL/GenBank/DDBJ databases">
        <title>Draft genome of wild Prunus yedoensis var. nudiflora.</title>
        <authorList>
            <person name="Baek S."/>
            <person name="Kim J.-H."/>
            <person name="Choi K."/>
            <person name="Kim G.-B."/>
            <person name="Cho A."/>
            <person name="Jang H."/>
            <person name="Shin C.-H."/>
            <person name="Yu H.-J."/>
            <person name="Mun J.-H."/>
        </authorList>
    </citation>
    <scope>NUCLEOTIDE SEQUENCE [LARGE SCALE GENOMIC DNA]</scope>
    <source>
        <strain evidence="8">cv. Jeju island</strain>
        <tissue evidence="7">Leaf</tissue>
    </source>
</reference>
<dbReference type="EMBL" id="PJQY01000397">
    <property type="protein sequence ID" value="PQQ11412.1"/>
    <property type="molecule type" value="Genomic_DNA"/>
</dbReference>
<accession>A0A314YSC8</accession>
<dbReference type="InterPro" id="IPR056373">
    <property type="entry name" value="Defensin-like_dom"/>
</dbReference>
<evidence type="ECO:0000256" key="5">
    <source>
        <dbReference type="ARBA" id="ARBA00023157"/>
    </source>
</evidence>
<dbReference type="GO" id="GO:0031640">
    <property type="term" value="P:killing of cells of another organism"/>
    <property type="evidence" value="ECO:0007669"/>
    <property type="project" value="UniProtKB-KW"/>
</dbReference>
<evidence type="ECO:0000256" key="2">
    <source>
        <dbReference type="ARBA" id="ARBA00022529"/>
    </source>
</evidence>
<keyword evidence="2" id="KW-0929">Antimicrobial</keyword>
<sequence length="71" mass="7725">MAVSALLATSRVVDEENVEPQGHSQPIDSFCYGLCSNTFGDADCFALCKAKQFKDGNCIVQTQQLQCCCSR</sequence>
<name>A0A314YSC8_PRUYE</name>